<dbReference type="EMBL" id="AVGG01000011">
    <property type="protein sequence ID" value="ESU27353.1"/>
    <property type="molecule type" value="Genomic_DNA"/>
</dbReference>
<comment type="caution">
    <text evidence="1">The sequence shown here is derived from an EMBL/GenBank/DDBJ whole genome shotgun (WGS) entry which is preliminary data.</text>
</comment>
<organism evidence="1 2">
    <name type="scientific">Flavobacterium limnosediminis JC2902</name>
    <dbReference type="NCBI Taxonomy" id="1341181"/>
    <lineage>
        <taxon>Bacteria</taxon>
        <taxon>Pseudomonadati</taxon>
        <taxon>Bacteroidota</taxon>
        <taxon>Flavobacteriia</taxon>
        <taxon>Flavobacteriales</taxon>
        <taxon>Flavobacteriaceae</taxon>
        <taxon>Flavobacterium</taxon>
    </lineage>
</organism>
<dbReference type="OrthoDB" id="749061at2"/>
<proteinExistence type="predicted"/>
<evidence type="ECO:0000313" key="2">
    <source>
        <dbReference type="Proteomes" id="UP000018004"/>
    </source>
</evidence>
<dbReference type="Proteomes" id="UP000018004">
    <property type="component" value="Unassembled WGS sequence"/>
</dbReference>
<dbReference type="RefSeq" id="WP_023579640.1">
    <property type="nucleotide sequence ID" value="NZ_AVGG01000011.1"/>
</dbReference>
<dbReference type="eggNOG" id="ENOG5032QM2">
    <property type="taxonomic scope" value="Bacteria"/>
</dbReference>
<keyword evidence="2" id="KW-1185">Reference proteome</keyword>
<dbReference type="PATRIC" id="fig|1341181.4.peg.2020"/>
<dbReference type="AlphaFoldDB" id="V6SKX8"/>
<accession>V6SKX8</accession>
<protein>
    <submittedName>
        <fullName evidence="1">Uncharacterized protein</fullName>
    </submittedName>
</protein>
<reference evidence="1 2" key="1">
    <citation type="submission" date="2013-08" db="EMBL/GenBank/DDBJ databases">
        <title>Flavobacterium limnosediminis JC2902 genome sequencing.</title>
        <authorList>
            <person name="Lee K."/>
            <person name="Yi H."/>
            <person name="Park S."/>
            <person name="Chun J."/>
        </authorList>
    </citation>
    <scope>NUCLEOTIDE SEQUENCE [LARGE SCALE GENOMIC DNA]</scope>
    <source>
        <strain evidence="1 2">JC2902</strain>
    </source>
</reference>
<name>V6SKX8_9FLAO</name>
<sequence length="239" mass="26239">MASTSEVGHVKNVANYNALCQLIEEMGALYNPSNPSIQLLNLQPIRASLTAAIQNLDSTKPIYKNAVSRRETAIASLGKTTSSVMNFFKSLNVSEADKENVESIAKKIRGDKKGKTINPEITEGATISTSQMSYDSRIANLNILVSLVSSHPEYAPNESRIQTTTLNQYHLDLSTLSQDVNVAGNSLITARNQRNIILYNGDVNVIQLAKDIKSYLKSLGESAVPYYKAAVRLKFRDNN</sequence>
<gene>
    <name evidence="1" type="ORF">FLJC2902T_20580</name>
</gene>
<evidence type="ECO:0000313" key="1">
    <source>
        <dbReference type="EMBL" id="ESU27353.1"/>
    </source>
</evidence>